<accession>U9W916</accession>
<dbReference type="RefSeq" id="XP_011394077.1">
    <property type="nucleotide sequence ID" value="XM_011395775.1"/>
</dbReference>
<keyword evidence="2" id="KW-1185">Reference proteome</keyword>
<dbReference type="VEuPathDB" id="FungiDB:NCU16716"/>
<reference evidence="1 2" key="1">
    <citation type="journal article" date="2003" name="Nature">
        <title>The genome sequence of the filamentous fungus Neurospora crassa.</title>
        <authorList>
            <person name="Galagan J.E."/>
            <person name="Calvo S.E."/>
            <person name="Borkovich K.A."/>
            <person name="Selker E.U."/>
            <person name="Read N.D."/>
            <person name="Jaffe D."/>
            <person name="FitzHugh W."/>
            <person name="Ma L.J."/>
            <person name="Smirnov S."/>
            <person name="Purcell S."/>
            <person name="Rehman B."/>
            <person name="Elkins T."/>
            <person name="Engels R."/>
            <person name="Wang S."/>
            <person name="Nielsen C.B."/>
            <person name="Butler J."/>
            <person name="Endrizzi M."/>
            <person name="Qui D."/>
            <person name="Ianakiev P."/>
            <person name="Bell-Pedersen D."/>
            <person name="Nelson M.A."/>
            <person name="Werner-Washburne M."/>
            <person name="Selitrennikoff C.P."/>
            <person name="Kinsey J.A."/>
            <person name="Braun E.L."/>
            <person name="Zelter A."/>
            <person name="Schulte U."/>
            <person name="Kothe G.O."/>
            <person name="Jedd G."/>
            <person name="Mewes W."/>
            <person name="Staben C."/>
            <person name="Marcotte E."/>
            <person name="Greenberg D."/>
            <person name="Roy A."/>
            <person name="Foley K."/>
            <person name="Naylor J."/>
            <person name="Stange-Thomann N."/>
            <person name="Barrett R."/>
            <person name="Gnerre S."/>
            <person name="Kamal M."/>
            <person name="Kamvysselis M."/>
            <person name="Mauceli E."/>
            <person name="Bielke C."/>
            <person name="Rudd S."/>
            <person name="Frishman D."/>
            <person name="Krystofova S."/>
            <person name="Rasmussen C."/>
            <person name="Metzenberg R.L."/>
            <person name="Perkins D.D."/>
            <person name="Kroken S."/>
            <person name="Cogoni C."/>
            <person name="Macino G."/>
            <person name="Catcheside D."/>
            <person name="Li W."/>
            <person name="Pratt R.J."/>
            <person name="Osmani S.A."/>
            <person name="DeSouza C.P."/>
            <person name="Glass L."/>
            <person name="Orbach M.J."/>
            <person name="Berglund J.A."/>
            <person name="Voelker R."/>
            <person name="Yarden O."/>
            <person name="Plamann M."/>
            <person name="Seiler S."/>
            <person name="Dunlap J."/>
            <person name="Radford A."/>
            <person name="Aramayo R."/>
            <person name="Natvig D.O."/>
            <person name="Alex L.A."/>
            <person name="Mannhaupt G."/>
            <person name="Ebbole D.J."/>
            <person name="Freitag M."/>
            <person name="Paulsen I."/>
            <person name="Sachs M.S."/>
            <person name="Lander E.S."/>
            <person name="Nusbaum C."/>
            <person name="Birren B."/>
        </authorList>
    </citation>
    <scope>NUCLEOTIDE SEQUENCE [LARGE SCALE GENOMIC DNA]</scope>
    <source>
        <strain evidence="2">ATCC 24698 / 74-OR23-1A / CBS 708.71 / DSM 1257 / FGSC 987</strain>
    </source>
</reference>
<dbReference type="GeneID" id="23569615"/>
<dbReference type="InParanoid" id="U9W916"/>
<name>U9W916_NEUCR</name>
<dbReference type="EMBL" id="CM002238">
    <property type="protein sequence ID" value="ESA43470.1"/>
    <property type="molecule type" value="Genomic_DNA"/>
</dbReference>
<dbReference type="AlphaFoldDB" id="U9W916"/>
<gene>
    <name evidence="1" type="ORF">NCU16716</name>
</gene>
<sequence>MEPSMSPQSTFTQPLPSPHTRLPDALELLSIWQLLPIELVQQILDHFITNLLISCRASDIYSTTTNAAILKDAWFNFRRDSLSRCQKHLIERYFYNHWLNRVRFNINVQDHMMPGMRYRSLHGGTYIHAHNFPGIFSPDPFRLTPNDNGVLETGKATFEFVSRPRGRDPPRASILHTWNRLMNATNNEWPLLHIEAPDGTRKDSIELRLEGWEVSKGGLRISFPWKKLMTMVITRILEIWKMPHRLSFGWVGISTSGDIGCSCCLVLLIYTKMHLVVTRISYCMIVLDTFSTGRVCRWYKIERASGLRGQIVIC</sequence>
<dbReference type="KEGG" id="ncr:NCU16716"/>
<dbReference type="Proteomes" id="UP000001805">
    <property type="component" value="Chromosome 3, Linkage Group III"/>
</dbReference>
<proteinExistence type="predicted"/>
<protein>
    <submittedName>
        <fullName evidence="1">Uncharacterized protein</fullName>
    </submittedName>
</protein>
<organism evidence="1 2">
    <name type="scientific">Neurospora crassa (strain ATCC 24698 / 74-OR23-1A / CBS 708.71 / DSM 1257 / FGSC 987)</name>
    <dbReference type="NCBI Taxonomy" id="367110"/>
    <lineage>
        <taxon>Eukaryota</taxon>
        <taxon>Fungi</taxon>
        <taxon>Dikarya</taxon>
        <taxon>Ascomycota</taxon>
        <taxon>Pezizomycotina</taxon>
        <taxon>Sordariomycetes</taxon>
        <taxon>Sordariomycetidae</taxon>
        <taxon>Sordariales</taxon>
        <taxon>Sordariaceae</taxon>
        <taxon>Neurospora</taxon>
    </lineage>
</organism>
<evidence type="ECO:0000313" key="2">
    <source>
        <dbReference type="Proteomes" id="UP000001805"/>
    </source>
</evidence>
<evidence type="ECO:0000313" key="1">
    <source>
        <dbReference type="EMBL" id="ESA43470.1"/>
    </source>
</evidence>